<organism evidence="2">
    <name type="scientific">Harvfovirus sp</name>
    <dbReference type="NCBI Taxonomy" id="2487768"/>
    <lineage>
        <taxon>Viruses</taxon>
        <taxon>Varidnaviria</taxon>
        <taxon>Bamfordvirae</taxon>
        <taxon>Nucleocytoviricota</taxon>
        <taxon>Megaviricetes</taxon>
        <taxon>Imitervirales</taxon>
        <taxon>Mimiviridae</taxon>
        <taxon>Klosneuvirinae</taxon>
    </lineage>
</organism>
<feature type="coiled-coil region" evidence="1">
    <location>
        <begin position="92"/>
        <end position="126"/>
    </location>
</feature>
<keyword evidence="1" id="KW-0175">Coiled coil</keyword>
<evidence type="ECO:0000313" key="2">
    <source>
        <dbReference type="EMBL" id="AYV81526.1"/>
    </source>
</evidence>
<sequence length="588" mass="65323">MEKYPIGNIATGLEQFVQKYNSLVEQMKEISVVYNEAEKKYKGVAEINKLVRGYLNLVGGSYAVMQNAGAPYDPIRLLSALVPVIVSYVTKYKEMKDSKKVLEDSLKRTNEKTNELVIETRKLEKDLAGKLAFPEYEKYLGEKAAIVKRYDMHHLVPNVPLETAGLPVVTAVPVVPVVTAVPVAPEPGRKEFDEAAAAAAVAAASAAGAEVRAREVKEAEDRAKQAKDAKEAADRAAAAAAAAAAKEQPPAEENPDIKRLKDILSDSTIRVDRSVGSCVPTKPVFQINERPVSLDVFNAQGINFTKAIYRASKVNCGKATGSVALGLQCCYDYWFNITYKNKPYILTYEAKRSHYGNDGLGIIFADIIEGSLSDSAERKIISEAATDLLGIEKAGSFNLSDQKIIIAPVATEGPKYLQEFFAKNAERIKVGTSVFRVCQPQNIDKITIPSMNDTTLKNAIPFLNQYGIKLKKYTYKSGITGCGDSCCHNFLFTVEYKGTDYHALYLANAYNQSGILFNRILDDDQLNRYDLKSINLDMAEEVPVTVSQQVGGYYLLDPYRPEHRSNYYEKYLKYKRKYDKLKKKCDNQ</sequence>
<name>A0A3G5A2S5_9VIRU</name>
<gene>
    <name evidence="2" type="ORF">Harvfovirus39_5</name>
</gene>
<feature type="coiled-coil region" evidence="1">
    <location>
        <begin position="209"/>
        <end position="236"/>
    </location>
</feature>
<proteinExistence type="predicted"/>
<accession>A0A3G5A2S5</accession>
<reference evidence="2" key="1">
    <citation type="submission" date="2018-10" db="EMBL/GenBank/DDBJ databases">
        <title>Hidden diversity of soil giant viruses.</title>
        <authorList>
            <person name="Schulz F."/>
            <person name="Alteio L."/>
            <person name="Goudeau D."/>
            <person name="Ryan E.M."/>
            <person name="Malmstrom R.R."/>
            <person name="Blanchard J."/>
            <person name="Woyke T."/>
        </authorList>
    </citation>
    <scope>NUCLEOTIDE SEQUENCE</scope>
    <source>
        <strain evidence="2">HAV1</strain>
    </source>
</reference>
<protein>
    <submittedName>
        <fullName evidence="2">Uncharacterized protein</fullName>
    </submittedName>
</protein>
<dbReference type="EMBL" id="MK072281">
    <property type="protein sequence ID" value="AYV81526.1"/>
    <property type="molecule type" value="Genomic_DNA"/>
</dbReference>
<evidence type="ECO:0000256" key="1">
    <source>
        <dbReference type="SAM" id="Coils"/>
    </source>
</evidence>